<evidence type="ECO:0000256" key="2">
    <source>
        <dbReference type="ARBA" id="ARBA00006479"/>
    </source>
</evidence>
<accession>A0ABW5R5V7</accession>
<dbReference type="PANTHER" id="PTHR18964">
    <property type="entry name" value="ROK (REPRESSOR, ORF, KINASE) FAMILY"/>
    <property type="match status" value="1"/>
</dbReference>
<dbReference type="InterPro" id="IPR043129">
    <property type="entry name" value="ATPase_NBD"/>
</dbReference>
<sequence length="397" mass="43917">MISNIIPSSKKLIYSRIADRGQVSKAELLEEFALTSSTMTRLLDEMMAEKLLRISGYGESKGGRKPILYEINPTYGYIFGLDISRVVSSLGLFDMQMNARSIVHWRMDEGMTPEQFVAHAAGYMKSFLNDLQIQPADIIGIGIGAVGPIDRERGVIEKPLHFAAPGWNDVPICELLERQTGYRAVLENGANTALLGEQWAHRYANMQHMLYVHAGAGIRSAMMSQGRLIRGANDVEGAAGQMIIQAGGSRLHEYGNYGALESFVSVEAIVRKAQAQAKLGRTELPDRYGVAPEKIGYDVLLKALANEDPFVKELFAESAAYFGIGLANMINLFHPEHIILGGALVNSHELFFRTAVEVAQKNTYWFPQYKPEFSKGMLREDAVATGAAIMVRQRLEL</sequence>
<evidence type="ECO:0000256" key="1">
    <source>
        <dbReference type="ARBA" id="ARBA00002486"/>
    </source>
</evidence>
<dbReference type="RefSeq" id="WP_379278800.1">
    <property type="nucleotide sequence ID" value="NZ_JBHUGT010000043.1"/>
</dbReference>
<protein>
    <submittedName>
        <fullName evidence="4">ROK family protein</fullName>
    </submittedName>
</protein>
<dbReference type="InterPro" id="IPR036390">
    <property type="entry name" value="WH_DNA-bd_sf"/>
</dbReference>
<gene>
    <name evidence="4" type="ORF">ACFSW5_23445</name>
</gene>
<comment type="function">
    <text evidence="1">Transcriptional repressor of xylose-utilizing enzymes.</text>
</comment>
<dbReference type="PANTHER" id="PTHR18964:SF149">
    <property type="entry name" value="BIFUNCTIONAL UDP-N-ACETYLGLUCOSAMINE 2-EPIMERASE_N-ACETYLMANNOSAMINE KINASE"/>
    <property type="match status" value="1"/>
</dbReference>
<dbReference type="InterPro" id="IPR000600">
    <property type="entry name" value="ROK"/>
</dbReference>
<dbReference type="SUPFAM" id="SSF53067">
    <property type="entry name" value="Actin-like ATPase domain"/>
    <property type="match status" value="1"/>
</dbReference>
<dbReference type="Gene3D" id="3.30.420.40">
    <property type="match status" value="2"/>
</dbReference>
<reference evidence="5" key="1">
    <citation type="journal article" date="2019" name="Int. J. Syst. Evol. Microbiol.">
        <title>The Global Catalogue of Microorganisms (GCM) 10K type strain sequencing project: providing services to taxonomists for standard genome sequencing and annotation.</title>
        <authorList>
            <consortium name="The Broad Institute Genomics Platform"/>
            <consortium name="The Broad Institute Genome Sequencing Center for Infectious Disease"/>
            <person name="Wu L."/>
            <person name="Ma J."/>
        </authorList>
    </citation>
    <scope>NUCLEOTIDE SEQUENCE [LARGE SCALE GENOMIC DNA]</scope>
    <source>
        <strain evidence="5">TISTR 1827</strain>
    </source>
</reference>
<proteinExistence type="inferred from homology"/>
<dbReference type="EMBL" id="JBHUMY010000039">
    <property type="protein sequence ID" value="MFD2663203.1"/>
    <property type="molecule type" value="Genomic_DNA"/>
</dbReference>
<dbReference type="Gene3D" id="1.10.10.10">
    <property type="entry name" value="Winged helix-like DNA-binding domain superfamily/Winged helix DNA-binding domain"/>
    <property type="match status" value="1"/>
</dbReference>
<dbReference type="Proteomes" id="UP001597493">
    <property type="component" value="Unassembled WGS sequence"/>
</dbReference>
<comment type="caution">
    <text evidence="4">The sequence shown here is derived from an EMBL/GenBank/DDBJ whole genome shotgun (WGS) entry which is preliminary data.</text>
</comment>
<keyword evidence="5" id="KW-1185">Reference proteome</keyword>
<evidence type="ECO:0000313" key="4">
    <source>
        <dbReference type="EMBL" id="MFD2663203.1"/>
    </source>
</evidence>
<evidence type="ECO:0000313" key="5">
    <source>
        <dbReference type="Proteomes" id="UP001597493"/>
    </source>
</evidence>
<dbReference type="Pfam" id="PF00480">
    <property type="entry name" value="ROK"/>
    <property type="match status" value="1"/>
</dbReference>
<dbReference type="SUPFAM" id="SSF46785">
    <property type="entry name" value="Winged helix' DNA-binding domain"/>
    <property type="match status" value="1"/>
</dbReference>
<evidence type="ECO:0000256" key="3">
    <source>
        <dbReference type="ARBA" id="ARBA00022629"/>
    </source>
</evidence>
<name>A0ABW5R5V7_9BACL</name>
<keyword evidence="3" id="KW-0119">Carbohydrate metabolism</keyword>
<organism evidence="4 5">
    <name type="scientific">Paenibacillus thailandensis</name>
    <dbReference type="NCBI Taxonomy" id="393250"/>
    <lineage>
        <taxon>Bacteria</taxon>
        <taxon>Bacillati</taxon>
        <taxon>Bacillota</taxon>
        <taxon>Bacilli</taxon>
        <taxon>Bacillales</taxon>
        <taxon>Paenibacillaceae</taxon>
        <taxon>Paenibacillus</taxon>
    </lineage>
</organism>
<comment type="similarity">
    <text evidence="2">Belongs to the ROK (NagC/XylR) family.</text>
</comment>
<keyword evidence="3" id="KW-0859">Xylose metabolism</keyword>
<dbReference type="InterPro" id="IPR036388">
    <property type="entry name" value="WH-like_DNA-bd_sf"/>
</dbReference>